<reference evidence="1 2" key="1">
    <citation type="submission" date="2014-01" db="EMBL/GenBank/DDBJ databases">
        <title>Roseivivax halodurans JCM 10272 Genome Sequencing.</title>
        <authorList>
            <person name="Lai Q."/>
            <person name="Li G."/>
            <person name="Shao Z."/>
        </authorList>
    </citation>
    <scope>NUCLEOTIDE SEQUENCE [LARGE SCALE GENOMIC DNA]</scope>
    <source>
        <strain evidence="1 2">JCM 10272</strain>
    </source>
</reference>
<organism evidence="1 2">
    <name type="scientific">Roseivivax halodurans JCM 10272</name>
    <dbReference type="NCBI Taxonomy" id="1449350"/>
    <lineage>
        <taxon>Bacteria</taxon>
        <taxon>Pseudomonadati</taxon>
        <taxon>Pseudomonadota</taxon>
        <taxon>Alphaproteobacteria</taxon>
        <taxon>Rhodobacterales</taxon>
        <taxon>Roseobacteraceae</taxon>
        <taxon>Roseivivax</taxon>
    </lineage>
</organism>
<proteinExistence type="predicted"/>
<name>X7E674_9RHOB</name>
<evidence type="ECO:0000313" key="2">
    <source>
        <dbReference type="Proteomes" id="UP000022447"/>
    </source>
</evidence>
<gene>
    <name evidence="1" type="ORF">OCH239_20100</name>
</gene>
<evidence type="ECO:0000313" key="1">
    <source>
        <dbReference type="EMBL" id="ETX11427.1"/>
    </source>
</evidence>
<dbReference type="STRING" id="1449350.OCH239_20100"/>
<dbReference type="AlphaFoldDB" id="X7E674"/>
<sequence length="241" mass="26376">MAHAQNAEIALEDERYFERLDEWGRVSGDIVMGVMMGPAPAEDEEGKRQEVALADDVPRSTADVAVLRLPPIEEPQEDAGRYCVRINSTNGRFEAVNTYSVGAAVPATGGIFPYFGSYKPDLDEMRAVTLVKVGHCGDRTDLVVPSVWQDAEEKADRDALHVFVNSAGNPTIAVPGSDPDFVECSDVSDDTTLKYTSACILPRDVLAPHLEDGRVRLTFYVTRSLGEESFEIDIVLPDGRD</sequence>
<dbReference type="Proteomes" id="UP000022447">
    <property type="component" value="Unassembled WGS sequence"/>
</dbReference>
<comment type="caution">
    <text evidence="1">The sequence shown here is derived from an EMBL/GenBank/DDBJ whole genome shotgun (WGS) entry which is preliminary data.</text>
</comment>
<protein>
    <submittedName>
        <fullName evidence="1">Uncharacterized protein</fullName>
    </submittedName>
</protein>
<dbReference type="EMBL" id="JALZ01000072">
    <property type="protein sequence ID" value="ETX11427.1"/>
    <property type="molecule type" value="Genomic_DNA"/>
</dbReference>
<accession>X7E674</accession>
<keyword evidence="2" id="KW-1185">Reference proteome</keyword>